<dbReference type="InterPro" id="IPR018640">
    <property type="entry name" value="DUF2063"/>
</dbReference>
<proteinExistence type="predicted"/>
<evidence type="ECO:0000259" key="1">
    <source>
        <dbReference type="Pfam" id="PF09836"/>
    </source>
</evidence>
<keyword evidence="2" id="KW-0238">DNA-binding</keyword>
<dbReference type="STRING" id="946677.SAMN05444484_103375"/>
<feature type="domain" description="Putative DNA-binding" evidence="1">
    <location>
        <begin position="12"/>
        <end position="120"/>
    </location>
</feature>
<name>A0A1M7FH88_9FLAO</name>
<organism evidence="2 3">
    <name type="scientific">Flavobacterium chilense</name>
    <dbReference type="NCBI Taxonomy" id="946677"/>
    <lineage>
        <taxon>Bacteria</taxon>
        <taxon>Pseudomonadati</taxon>
        <taxon>Bacteroidota</taxon>
        <taxon>Flavobacteriia</taxon>
        <taxon>Flavobacteriales</taxon>
        <taxon>Flavobacteriaceae</taxon>
        <taxon>Flavobacterium</taxon>
    </lineage>
</organism>
<evidence type="ECO:0000313" key="3">
    <source>
        <dbReference type="Proteomes" id="UP000184028"/>
    </source>
</evidence>
<gene>
    <name evidence="2" type="ORF">SAMN05444484_103375</name>
</gene>
<evidence type="ECO:0000313" key="2">
    <source>
        <dbReference type="EMBL" id="SHM03350.1"/>
    </source>
</evidence>
<accession>A0A1M7FH88</accession>
<dbReference type="OrthoDB" id="343356at2"/>
<keyword evidence="3" id="KW-1185">Reference proteome</keyword>
<dbReference type="Gene3D" id="1.10.150.690">
    <property type="entry name" value="DUF2063"/>
    <property type="match status" value="1"/>
</dbReference>
<dbReference type="InterPro" id="IPR044922">
    <property type="entry name" value="DUF2063_N_sf"/>
</dbReference>
<dbReference type="EMBL" id="FRBT01000003">
    <property type="protein sequence ID" value="SHM03350.1"/>
    <property type="molecule type" value="Genomic_DNA"/>
</dbReference>
<dbReference type="Pfam" id="PF09836">
    <property type="entry name" value="DUF2063"/>
    <property type="match status" value="1"/>
</dbReference>
<dbReference type="AlphaFoldDB" id="A0A1M7FH88"/>
<sequence>MQQTVKIPLKNFQHWMQQLLLDPYQQTSINPSDLLSDQLNAASIEDVICHSEKLTAQEHLGIYQRSYIARLRNCMSQQFSALEYALGEALFCAFADDYLASKPSQNYNLAYLGAHFADYLEKNRPDAHENIKEDWIDFMIELARFEYAIGVIFEMKAEEDYPLATIDKDENNLQLVPICELFKFKFPVRKYYSDFKNEKQPHLPSENESYSVVLRHKFKLAIYDLHKEQFEFLTYLKQQTNIAEAKELFKTQYKENASSFDEVWNSWKESWITAHFFRV</sequence>
<dbReference type="GO" id="GO:0003677">
    <property type="term" value="F:DNA binding"/>
    <property type="evidence" value="ECO:0007669"/>
    <property type="project" value="UniProtKB-KW"/>
</dbReference>
<reference evidence="3" key="1">
    <citation type="submission" date="2016-11" db="EMBL/GenBank/DDBJ databases">
        <authorList>
            <person name="Varghese N."/>
            <person name="Submissions S."/>
        </authorList>
    </citation>
    <scope>NUCLEOTIDE SEQUENCE [LARGE SCALE GENOMIC DNA]</scope>
    <source>
        <strain evidence="3">DSM 24724</strain>
    </source>
</reference>
<protein>
    <submittedName>
        <fullName evidence="2">Putative DNA-binding domain-containing protein</fullName>
    </submittedName>
</protein>
<dbReference type="Proteomes" id="UP000184028">
    <property type="component" value="Unassembled WGS sequence"/>
</dbReference>